<accession>A0ABN2VT74</accession>
<dbReference type="Pfam" id="PF00582">
    <property type="entry name" value="Usp"/>
    <property type="match status" value="2"/>
</dbReference>
<dbReference type="Proteomes" id="UP001500016">
    <property type="component" value="Unassembled WGS sequence"/>
</dbReference>
<dbReference type="PANTHER" id="PTHR46553:SF3">
    <property type="entry name" value="ADENINE NUCLEOTIDE ALPHA HYDROLASES-LIKE SUPERFAMILY PROTEIN"/>
    <property type="match status" value="1"/>
</dbReference>
<dbReference type="Gene3D" id="3.40.50.620">
    <property type="entry name" value="HUPs"/>
    <property type="match status" value="2"/>
</dbReference>
<dbReference type="InterPro" id="IPR014729">
    <property type="entry name" value="Rossmann-like_a/b/a_fold"/>
</dbReference>
<dbReference type="RefSeq" id="WP_344526296.1">
    <property type="nucleotide sequence ID" value="NZ_BAAAPE010000005.1"/>
</dbReference>
<name>A0ABN2VT74_9ACTN</name>
<evidence type="ECO:0000256" key="1">
    <source>
        <dbReference type="ARBA" id="ARBA00008791"/>
    </source>
</evidence>
<evidence type="ECO:0000313" key="3">
    <source>
        <dbReference type="EMBL" id="GAA2069984.1"/>
    </source>
</evidence>
<protein>
    <submittedName>
        <fullName evidence="3">Universal stress protein</fullName>
    </submittedName>
</protein>
<dbReference type="EMBL" id="BAAAPE010000005">
    <property type="protein sequence ID" value="GAA2069984.1"/>
    <property type="molecule type" value="Genomic_DNA"/>
</dbReference>
<dbReference type="PANTHER" id="PTHR46553">
    <property type="entry name" value="ADENINE NUCLEOTIDE ALPHA HYDROLASES-LIKE SUPERFAMILY PROTEIN"/>
    <property type="match status" value="1"/>
</dbReference>
<reference evidence="3 4" key="1">
    <citation type="journal article" date="2019" name="Int. J. Syst. Evol. Microbiol.">
        <title>The Global Catalogue of Microorganisms (GCM) 10K type strain sequencing project: providing services to taxonomists for standard genome sequencing and annotation.</title>
        <authorList>
            <consortium name="The Broad Institute Genomics Platform"/>
            <consortium name="The Broad Institute Genome Sequencing Center for Infectious Disease"/>
            <person name="Wu L."/>
            <person name="Ma J."/>
        </authorList>
    </citation>
    <scope>NUCLEOTIDE SEQUENCE [LARGE SCALE GENOMIC DNA]</scope>
    <source>
        <strain evidence="3 4">JCM 15478</strain>
    </source>
</reference>
<sequence>MGLPVIAGINGSPESVAAAEWAAVEAVRRKSPLRLLFADEGLGAGAPDTSPPPEALTPLEHSRNALRATRERIAARHPGLDVTAEERSAEPRQALEEASENAGLTVLGSNGLGVFTGFMVGSVALSVLAHAPGPVVLVREGWEEDPGERPVVLGLDLEEPCDDLIAFAFTSAAERGVPLRVVHAWRLPLSYGYDPGIMEPGTGPELERDRFRELASALRPWRHAYPAVEVSEQVWAGRAGSCLAEAAQDASLVAVGRHTPRLAVGTRIGPVAHALLHHAPCPVAVVPHD</sequence>
<organism evidence="3 4">
    <name type="scientific">Streptomyces albiaxialis</name>
    <dbReference type="NCBI Taxonomy" id="329523"/>
    <lineage>
        <taxon>Bacteria</taxon>
        <taxon>Bacillati</taxon>
        <taxon>Actinomycetota</taxon>
        <taxon>Actinomycetes</taxon>
        <taxon>Kitasatosporales</taxon>
        <taxon>Streptomycetaceae</taxon>
        <taxon>Streptomyces</taxon>
    </lineage>
</organism>
<gene>
    <name evidence="3" type="ORF">GCM10009801_20330</name>
</gene>
<comment type="caution">
    <text evidence="3">The sequence shown here is derived from an EMBL/GenBank/DDBJ whole genome shotgun (WGS) entry which is preliminary data.</text>
</comment>
<dbReference type="SUPFAM" id="SSF52402">
    <property type="entry name" value="Adenine nucleotide alpha hydrolases-like"/>
    <property type="match status" value="2"/>
</dbReference>
<feature type="domain" description="UspA" evidence="2">
    <location>
        <begin position="5"/>
        <end position="139"/>
    </location>
</feature>
<comment type="similarity">
    <text evidence="1">Belongs to the universal stress protein A family.</text>
</comment>
<feature type="domain" description="UspA" evidence="2">
    <location>
        <begin position="149"/>
        <end position="287"/>
    </location>
</feature>
<evidence type="ECO:0000313" key="4">
    <source>
        <dbReference type="Proteomes" id="UP001500016"/>
    </source>
</evidence>
<dbReference type="PRINTS" id="PR01438">
    <property type="entry name" value="UNVRSLSTRESS"/>
</dbReference>
<dbReference type="InterPro" id="IPR006015">
    <property type="entry name" value="Universal_stress_UspA"/>
</dbReference>
<keyword evidence="4" id="KW-1185">Reference proteome</keyword>
<dbReference type="InterPro" id="IPR006016">
    <property type="entry name" value="UspA"/>
</dbReference>
<evidence type="ECO:0000259" key="2">
    <source>
        <dbReference type="Pfam" id="PF00582"/>
    </source>
</evidence>
<proteinExistence type="inferred from homology"/>